<dbReference type="EMBL" id="MT144578">
    <property type="protein sequence ID" value="QJA55217.1"/>
    <property type="molecule type" value="Genomic_DNA"/>
</dbReference>
<sequence>MQKVYKGLTQEQKDKNIIFTSTLSEYRTETLLDLTHEVKSTDTNKEVTVERLLNDSFFNSSPLWKYNIIRK</sequence>
<dbReference type="EMBL" id="MT145171">
    <property type="protein sequence ID" value="QJI04344.1"/>
    <property type="molecule type" value="Genomic_DNA"/>
</dbReference>
<evidence type="ECO:0000313" key="2">
    <source>
        <dbReference type="EMBL" id="QJI04344.1"/>
    </source>
</evidence>
<dbReference type="AlphaFoldDB" id="A0A6H2A6I6"/>
<gene>
    <name evidence="1" type="ORF">TM448A07747_0006</name>
    <name evidence="2" type="ORF">TM448B07559_0006</name>
</gene>
<reference evidence="1" key="1">
    <citation type="submission" date="2020-03" db="EMBL/GenBank/DDBJ databases">
        <title>The deep terrestrial virosphere.</title>
        <authorList>
            <person name="Holmfeldt K."/>
            <person name="Nilsson E."/>
            <person name="Simone D."/>
            <person name="Lopez-Fernandez M."/>
            <person name="Wu X."/>
            <person name="de Brujin I."/>
            <person name="Lundin D."/>
            <person name="Andersson A."/>
            <person name="Bertilsson S."/>
            <person name="Dopson M."/>
        </authorList>
    </citation>
    <scope>NUCLEOTIDE SEQUENCE</scope>
    <source>
        <strain evidence="1">TM448A07747</strain>
        <strain evidence="2">TM448B07559</strain>
    </source>
</reference>
<proteinExistence type="predicted"/>
<name>A0A6H2A6I6_9ZZZZ</name>
<protein>
    <submittedName>
        <fullName evidence="1">Uncharacterized protein</fullName>
    </submittedName>
</protein>
<accession>A0A6H2A6I6</accession>
<organism evidence="1">
    <name type="scientific">viral metagenome</name>
    <dbReference type="NCBI Taxonomy" id="1070528"/>
    <lineage>
        <taxon>unclassified sequences</taxon>
        <taxon>metagenomes</taxon>
        <taxon>organismal metagenomes</taxon>
    </lineage>
</organism>
<evidence type="ECO:0000313" key="1">
    <source>
        <dbReference type="EMBL" id="QJA55217.1"/>
    </source>
</evidence>